<evidence type="ECO:0000256" key="1">
    <source>
        <dbReference type="SAM" id="MobiDB-lite"/>
    </source>
</evidence>
<name>W8CAM8_CERCA</name>
<evidence type="ECO:0000313" key="2">
    <source>
        <dbReference type="EMBL" id="JAC00940.1"/>
    </source>
</evidence>
<sequence length="103" mass="12600">MLTQHFPIEMPDLNEAHQKMKGKYVVILNYAPALLIHHHRKRWLVKRRKKLIACFFEFLTSVFRLRFFKHNHNSIQLKTPNDRQQLQKQHDKQQSKERNIQSK</sequence>
<accession>W8CAM8</accession>
<protein>
    <submittedName>
        <fullName evidence="2">Uncharacterized protein</fullName>
    </submittedName>
</protein>
<feature type="compositionally biased region" description="Basic and acidic residues" evidence="1">
    <location>
        <begin position="88"/>
        <end position="103"/>
    </location>
</feature>
<proteinExistence type="evidence at transcript level"/>
<dbReference type="EMBL" id="GAMC01005616">
    <property type="protein sequence ID" value="JAC00940.1"/>
    <property type="molecule type" value="mRNA"/>
</dbReference>
<reference evidence="2" key="2">
    <citation type="journal article" date="2014" name="BMC Genomics">
        <title>A genomic perspective to assessing quality of mass-reared SIT flies used in Mediterranean fruit fly (Ceratitis capitata) eradication in California.</title>
        <authorList>
            <person name="Calla B."/>
            <person name="Hall B."/>
            <person name="Hou S."/>
            <person name="Geib S.M."/>
        </authorList>
    </citation>
    <scope>NUCLEOTIDE SEQUENCE</scope>
</reference>
<feature type="region of interest" description="Disordered" evidence="1">
    <location>
        <begin position="76"/>
        <end position="103"/>
    </location>
</feature>
<dbReference type="AlphaFoldDB" id="W8CAM8"/>
<organism evidence="2">
    <name type="scientific">Ceratitis capitata</name>
    <name type="common">Mediterranean fruit fly</name>
    <name type="synonym">Tephritis capitata</name>
    <dbReference type="NCBI Taxonomy" id="7213"/>
    <lineage>
        <taxon>Eukaryota</taxon>
        <taxon>Metazoa</taxon>
        <taxon>Ecdysozoa</taxon>
        <taxon>Arthropoda</taxon>
        <taxon>Hexapoda</taxon>
        <taxon>Insecta</taxon>
        <taxon>Pterygota</taxon>
        <taxon>Neoptera</taxon>
        <taxon>Endopterygota</taxon>
        <taxon>Diptera</taxon>
        <taxon>Brachycera</taxon>
        <taxon>Muscomorpha</taxon>
        <taxon>Tephritoidea</taxon>
        <taxon>Tephritidae</taxon>
        <taxon>Ceratitis</taxon>
        <taxon>Ceratitis</taxon>
    </lineage>
</organism>
<reference evidence="2" key="1">
    <citation type="submission" date="2013-07" db="EMBL/GenBank/DDBJ databases">
        <authorList>
            <person name="Geib S."/>
        </authorList>
    </citation>
    <scope>NUCLEOTIDE SEQUENCE</scope>
</reference>